<sequence length="120" mass="13515">MPTDAIDIMERLEDDYADAHTADAQPEWTDDLRDAHDAIESAFVRVCGPVPFPRIELEVYNQAADETGWHRIELSDGNWGYAYDNPPAGVVAAQEFLEECVNADAFEAWWREHVGFGGDE</sequence>
<dbReference type="Proteomes" id="UP000011632">
    <property type="component" value="Unassembled WGS sequence"/>
</dbReference>
<gene>
    <name evidence="1" type="ORF">C489_06088</name>
</gene>
<dbReference type="AlphaFoldDB" id="L9Y7J6"/>
<keyword evidence="2" id="KW-1185">Reference proteome</keyword>
<dbReference type="RefSeq" id="WP_006430275.1">
    <property type="nucleotide sequence ID" value="NZ_AOID01000019.1"/>
</dbReference>
<evidence type="ECO:0000313" key="1">
    <source>
        <dbReference type="EMBL" id="ELY68913.1"/>
    </source>
</evidence>
<comment type="caution">
    <text evidence="1">The sequence shown here is derived from an EMBL/GenBank/DDBJ whole genome shotgun (WGS) entry which is preliminary data.</text>
</comment>
<protein>
    <submittedName>
        <fullName evidence="1">Uncharacterized protein</fullName>
    </submittedName>
</protein>
<reference evidence="1 2" key="1">
    <citation type="journal article" date="2014" name="PLoS Genet.">
        <title>Phylogenetically driven sequencing of extremely halophilic archaea reveals strategies for static and dynamic osmo-response.</title>
        <authorList>
            <person name="Becker E.A."/>
            <person name="Seitzer P.M."/>
            <person name="Tritt A."/>
            <person name="Larsen D."/>
            <person name="Krusor M."/>
            <person name="Yao A.I."/>
            <person name="Wu D."/>
            <person name="Madern D."/>
            <person name="Eisen J.A."/>
            <person name="Darling A.E."/>
            <person name="Facciotti M.T."/>
        </authorList>
    </citation>
    <scope>NUCLEOTIDE SEQUENCE [LARGE SCALE GENOMIC DNA]</scope>
    <source>
        <strain evidence="1 2">JCM 10478</strain>
    </source>
</reference>
<proteinExistence type="predicted"/>
<dbReference type="STRING" id="1227496.C489_06088"/>
<dbReference type="PATRIC" id="fig|1227496.3.peg.1229"/>
<accession>L9Y7J6</accession>
<organism evidence="1 2">
    <name type="scientific">Natrinema versiforme JCM 10478</name>
    <dbReference type="NCBI Taxonomy" id="1227496"/>
    <lineage>
        <taxon>Archaea</taxon>
        <taxon>Methanobacteriati</taxon>
        <taxon>Methanobacteriota</taxon>
        <taxon>Stenosarchaea group</taxon>
        <taxon>Halobacteria</taxon>
        <taxon>Halobacteriales</taxon>
        <taxon>Natrialbaceae</taxon>
        <taxon>Natrinema</taxon>
    </lineage>
</organism>
<name>L9Y7J6_9EURY</name>
<dbReference type="EMBL" id="AOID01000019">
    <property type="protein sequence ID" value="ELY68913.1"/>
    <property type="molecule type" value="Genomic_DNA"/>
</dbReference>
<evidence type="ECO:0000313" key="2">
    <source>
        <dbReference type="Proteomes" id="UP000011632"/>
    </source>
</evidence>